<organism evidence="5 6">
    <name type="scientific">Nannocystis punicea</name>
    <dbReference type="NCBI Taxonomy" id="2995304"/>
    <lineage>
        <taxon>Bacteria</taxon>
        <taxon>Pseudomonadati</taxon>
        <taxon>Myxococcota</taxon>
        <taxon>Polyangia</taxon>
        <taxon>Nannocystales</taxon>
        <taxon>Nannocystaceae</taxon>
        <taxon>Nannocystis</taxon>
    </lineage>
</organism>
<dbReference type="EMBL" id="CP114040">
    <property type="protein sequence ID" value="WAS96552.1"/>
    <property type="molecule type" value="Genomic_DNA"/>
</dbReference>
<dbReference type="InterPro" id="IPR036390">
    <property type="entry name" value="WH_DNA-bd_sf"/>
</dbReference>
<keyword evidence="1" id="KW-0805">Transcription regulation</keyword>
<evidence type="ECO:0000256" key="2">
    <source>
        <dbReference type="ARBA" id="ARBA00023125"/>
    </source>
</evidence>
<dbReference type="InterPro" id="IPR002577">
    <property type="entry name" value="HTH_HxlR"/>
</dbReference>
<accession>A0ABY7HBB1</accession>
<evidence type="ECO:0000313" key="5">
    <source>
        <dbReference type="EMBL" id="WAS96552.1"/>
    </source>
</evidence>
<dbReference type="InterPro" id="IPR036388">
    <property type="entry name" value="WH-like_DNA-bd_sf"/>
</dbReference>
<dbReference type="Proteomes" id="UP001164459">
    <property type="component" value="Chromosome"/>
</dbReference>
<evidence type="ECO:0000256" key="3">
    <source>
        <dbReference type="ARBA" id="ARBA00023163"/>
    </source>
</evidence>
<keyword evidence="2" id="KW-0238">DNA-binding</keyword>
<dbReference type="PROSITE" id="PS51118">
    <property type="entry name" value="HTH_HXLR"/>
    <property type="match status" value="1"/>
</dbReference>
<proteinExistence type="predicted"/>
<name>A0ABY7HBB1_9BACT</name>
<keyword evidence="3" id="KW-0804">Transcription</keyword>
<protein>
    <submittedName>
        <fullName evidence="5">Helix-turn-helix domain-containing protein</fullName>
    </submittedName>
</protein>
<dbReference type="Pfam" id="PF01638">
    <property type="entry name" value="HxlR"/>
    <property type="match status" value="1"/>
</dbReference>
<dbReference type="InterPro" id="IPR011991">
    <property type="entry name" value="ArsR-like_HTH"/>
</dbReference>
<sequence>MKSLADYEQKFDRLHENCPVRAALDVIRGRWKPSILYELKEGPRRFSQLQAALAGITAQALTVQLRQLEADGVVVRTVHPEESPLRVEYAFSEDGKTLSDVMDRLEVWGAAYLARRGASRVA</sequence>
<feature type="domain" description="HTH hxlR-type" evidence="4">
    <location>
        <begin position="18"/>
        <end position="117"/>
    </location>
</feature>
<dbReference type="RefSeq" id="WP_269038914.1">
    <property type="nucleotide sequence ID" value="NZ_CP114040.1"/>
</dbReference>
<dbReference type="PANTHER" id="PTHR33204">
    <property type="entry name" value="TRANSCRIPTIONAL REGULATOR, MARR FAMILY"/>
    <property type="match status" value="1"/>
</dbReference>
<evidence type="ECO:0000313" key="6">
    <source>
        <dbReference type="Proteomes" id="UP001164459"/>
    </source>
</evidence>
<evidence type="ECO:0000259" key="4">
    <source>
        <dbReference type="PROSITE" id="PS51118"/>
    </source>
</evidence>
<dbReference type="Gene3D" id="1.10.10.10">
    <property type="entry name" value="Winged helix-like DNA-binding domain superfamily/Winged helix DNA-binding domain"/>
    <property type="match status" value="1"/>
</dbReference>
<dbReference type="CDD" id="cd00090">
    <property type="entry name" value="HTH_ARSR"/>
    <property type="match status" value="1"/>
</dbReference>
<dbReference type="SUPFAM" id="SSF46785">
    <property type="entry name" value="Winged helix' DNA-binding domain"/>
    <property type="match status" value="1"/>
</dbReference>
<keyword evidence="6" id="KW-1185">Reference proteome</keyword>
<gene>
    <name evidence="5" type="ORF">O0S08_10375</name>
</gene>
<reference evidence="5" key="1">
    <citation type="submission" date="2022-11" db="EMBL/GenBank/DDBJ databases">
        <title>Minimal conservation of predation-associated metabolite biosynthetic gene clusters underscores biosynthetic potential of Myxococcota including descriptions for ten novel species: Archangium lansinium sp. nov., Myxococcus landrumus sp. nov., Nannocystis bai.</title>
        <authorList>
            <person name="Ahearne A."/>
            <person name="Stevens C."/>
            <person name="Dowd S."/>
        </authorList>
    </citation>
    <scope>NUCLEOTIDE SEQUENCE</scope>
    <source>
        <strain evidence="5">Fl3</strain>
    </source>
</reference>
<evidence type="ECO:0000256" key="1">
    <source>
        <dbReference type="ARBA" id="ARBA00023015"/>
    </source>
</evidence>